<dbReference type="Proteomes" id="UP000298154">
    <property type="component" value="Unassembled WGS sequence"/>
</dbReference>
<accession>A0A4R9AJS2</accession>
<reference evidence="1 2" key="1">
    <citation type="submission" date="2019-03" db="EMBL/GenBank/DDBJ databases">
        <title>Genomics of glacier-inhabiting Cryobacterium strains.</title>
        <authorList>
            <person name="Liu Q."/>
            <person name="Xin Y.-H."/>
        </authorList>
    </citation>
    <scope>NUCLEOTIDE SEQUENCE [LARGE SCALE GENOMIC DNA]</scope>
    <source>
        <strain evidence="1 2">Sr36</strain>
    </source>
</reference>
<dbReference type="RefSeq" id="WP_134556763.1">
    <property type="nucleotide sequence ID" value="NZ_SOHK01000023.1"/>
</dbReference>
<dbReference type="OrthoDB" id="5119004at2"/>
<comment type="caution">
    <text evidence="1">The sequence shown here is derived from an EMBL/GenBank/DDBJ whole genome shotgun (WGS) entry which is preliminary data.</text>
</comment>
<dbReference type="AlphaFoldDB" id="A0A4R9AJS2"/>
<keyword evidence="2" id="KW-1185">Reference proteome</keyword>
<evidence type="ECO:0000313" key="1">
    <source>
        <dbReference type="EMBL" id="TFD63447.1"/>
    </source>
</evidence>
<sequence>MNSYVSHTTQSINLPNEYISNTARRAVTGSGYVSGTAQHLDAGEYVSRATVTSVTSRRVAPSQVADSRHLAAAA</sequence>
<name>A0A4R9AJS2_9MICO</name>
<evidence type="ECO:0000313" key="2">
    <source>
        <dbReference type="Proteomes" id="UP000298154"/>
    </source>
</evidence>
<gene>
    <name evidence="1" type="ORF">E3T47_14525</name>
</gene>
<organism evidence="1 2">
    <name type="scientific">Cryobacterium ruanii</name>
    <dbReference type="NCBI Taxonomy" id="1259197"/>
    <lineage>
        <taxon>Bacteria</taxon>
        <taxon>Bacillati</taxon>
        <taxon>Actinomycetota</taxon>
        <taxon>Actinomycetes</taxon>
        <taxon>Micrococcales</taxon>
        <taxon>Microbacteriaceae</taxon>
        <taxon>Cryobacterium</taxon>
    </lineage>
</organism>
<proteinExistence type="predicted"/>
<dbReference type="EMBL" id="SOHK01000023">
    <property type="protein sequence ID" value="TFD63447.1"/>
    <property type="molecule type" value="Genomic_DNA"/>
</dbReference>
<protein>
    <submittedName>
        <fullName evidence="1">Uncharacterized protein</fullName>
    </submittedName>
</protein>